<feature type="region of interest" description="Disordered" evidence="1">
    <location>
        <begin position="165"/>
        <end position="207"/>
    </location>
</feature>
<organism evidence="2 3">
    <name type="scientific">Aduncisulcus paluster</name>
    <dbReference type="NCBI Taxonomy" id="2918883"/>
    <lineage>
        <taxon>Eukaryota</taxon>
        <taxon>Metamonada</taxon>
        <taxon>Carpediemonas-like organisms</taxon>
        <taxon>Aduncisulcus</taxon>
    </lineage>
</organism>
<evidence type="ECO:0000313" key="3">
    <source>
        <dbReference type="Proteomes" id="UP001057375"/>
    </source>
</evidence>
<accession>A0ABQ5K7I1</accession>
<feature type="region of interest" description="Disordered" evidence="1">
    <location>
        <begin position="731"/>
        <end position="784"/>
    </location>
</feature>
<evidence type="ECO:0000313" key="2">
    <source>
        <dbReference type="EMBL" id="GKT28511.1"/>
    </source>
</evidence>
<feature type="compositionally biased region" description="Acidic residues" evidence="1">
    <location>
        <begin position="1079"/>
        <end position="1089"/>
    </location>
</feature>
<feature type="compositionally biased region" description="Basic and acidic residues" evidence="1">
    <location>
        <begin position="1038"/>
        <end position="1060"/>
    </location>
</feature>
<evidence type="ECO:0000256" key="1">
    <source>
        <dbReference type="SAM" id="MobiDB-lite"/>
    </source>
</evidence>
<feature type="compositionally biased region" description="Basic and acidic residues" evidence="1">
    <location>
        <begin position="733"/>
        <end position="761"/>
    </location>
</feature>
<feature type="compositionally biased region" description="Basic and acidic residues" evidence="1">
    <location>
        <begin position="579"/>
        <end position="634"/>
    </location>
</feature>
<proteinExistence type="predicted"/>
<feature type="compositionally biased region" description="Basic and acidic residues" evidence="1">
    <location>
        <begin position="667"/>
        <end position="676"/>
    </location>
</feature>
<feature type="compositionally biased region" description="Polar residues" evidence="1">
    <location>
        <begin position="866"/>
        <end position="885"/>
    </location>
</feature>
<feature type="region of interest" description="Disordered" evidence="1">
    <location>
        <begin position="998"/>
        <end position="1095"/>
    </location>
</feature>
<feature type="compositionally biased region" description="Basic and acidic residues" evidence="1">
    <location>
        <begin position="439"/>
        <end position="480"/>
    </location>
</feature>
<comment type="caution">
    <text evidence="2">The sequence shown here is derived from an EMBL/GenBank/DDBJ whole genome shotgun (WGS) entry which is preliminary data.</text>
</comment>
<feature type="region of interest" description="Disordered" evidence="1">
    <location>
        <begin position="916"/>
        <end position="935"/>
    </location>
</feature>
<sequence>MLHLENKKSSLQREVTEVHLDIRKKKDRLKSQIEKESVELASTLKEFQDRAAVVKRKGKAHNDWSSYLSCAYSVNPHDPGSVSAYINALERELVGVTVLTEQERDSGECIELATQILDNPIHSSECGLPPGVNPSTFIRNLFRGSVSLMILAAQLRSILQKMKGGSAIDDGDEPIAEITDSSSRSSSRVSKTEHGDSSSPSDSSSSSSSVMLALLNRARQTSLSILDRLSRVSMDPTFYDADTNRHKVCISLDAGKNIPTDVLDSEGVVHSYDYGNAFFCLWIHQKRRDTGFSSNVSVEFKEIGLTLSVPKKILHRQCAIRVVFYPCDTFVEGEQVGEELKEELGWKEREEDFKRDKINLLLQRASSSCSSNIMDGVSVEEIERYGIDYTELNLYDYSQLRGIIDYLSFKKKPVPIGPLSIPLKLKKLWRKEQKEAMKKEKEERKEQEKREKKEREAQEKEAKKRAESASSRAEPKHEESIAIPSPKDNAKASIGHKSPNGIPEGATPENDLEGEKPEQDRGEEGEEEAYTGRKLPPLACAECLYAPGVVVCGVDTDEVEAAALKETYEEGELTTMVTEFRKTPEERALEAKQKKEEEERVQREQKKEREAQEKEAKKRAESASSRAEPKHEESIAIPSPKDNAKASIGHKSPNGIPEGATPENDLEGEKPEQDRGEEGEEEAYTGRKLPPLACAECLYAPGVVVCGVDTDEVEAAALKETYEEGELTTMVTEFRKTPEERALEAKQKKEEEERVQRERKSSQRARSRGRSRPEPKNETDDLELNVPAVFDSLPFAGCSDKAMEHKPVGERGSHSYMSKGCIVMTSDKFKDSKIKIMKTPGIVADPGDKMTGASTAPTGSALIGSVGSSTDLKSSDVTEALQSSDGSRRASLASISGPGSRRASVLIPQLHDSVADSASSTALPSPKGSSQQSDVSAIKPTTHFNPLCGVLFIDVLDIPPRIMNVRGFTVVMNSKINNKDLLPQFDEEEEEDLVRLAQEEQERKEKEEKEKEEKEKEEKEKGRRRRRRRREEEEEEEQKAKEEEEEKKKKEQEEAKEAEAKTASTLRTSQKKRKKTREEVDEEEEEDDSPLAKHL</sequence>
<feature type="region of interest" description="Disordered" evidence="1">
    <location>
        <begin position="565"/>
        <end position="691"/>
    </location>
</feature>
<protein>
    <submittedName>
        <fullName evidence="2">Uncharacterized protein</fullName>
    </submittedName>
</protein>
<keyword evidence="3" id="KW-1185">Reference proteome</keyword>
<feature type="non-terminal residue" evidence="2">
    <location>
        <position position="1095"/>
    </location>
</feature>
<dbReference type="EMBL" id="BQXS01000323">
    <property type="protein sequence ID" value="GKT28511.1"/>
    <property type="molecule type" value="Genomic_DNA"/>
</dbReference>
<feature type="region of interest" description="Disordered" evidence="1">
    <location>
        <begin position="439"/>
        <end position="537"/>
    </location>
</feature>
<feature type="region of interest" description="Disordered" evidence="1">
    <location>
        <begin position="866"/>
        <end position="900"/>
    </location>
</feature>
<dbReference type="Proteomes" id="UP001057375">
    <property type="component" value="Unassembled WGS sequence"/>
</dbReference>
<feature type="compositionally biased region" description="Basic and acidic residues" evidence="1">
    <location>
        <begin position="998"/>
        <end position="1021"/>
    </location>
</feature>
<dbReference type="PANTHER" id="PTHR23184">
    <property type="entry name" value="TETRATRICOPEPTIDE REPEAT PROTEIN 14"/>
    <property type="match status" value="1"/>
</dbReference>
<reference evidence="2" key="1">
    <citation type="submission" date="2022-03" db="EMBL/GenBank/DDBJ databases">
        <title>Draft genome sequence of Aduncisulcus paluster, a free-living microaerophilic Fornicata.</title>
        <authorList>
            <person name="Yuyama I."/>
            <person name="Kume K."/>
            <person name="Tamura T."/>
            <person name="Inagaki Y."/>
            <person name="Hashimoto T."/>
        </authorList>
    </citation>
    <scope>NUCLEOTIDE SEQUENCE</scope>
    <source>
        <strain evidence="2">NY0171</strain>
    </source>
</reference>
<dbReference type="InterPro" id="IPR039190">
    <property type="entry name" value="TTC14"/>
</dbReference>
<feature type="compositionally biased region" description="Basic and acidic residues" evidence="1">
    <location>
        <begin position="513"/>
        <end position="522"/>
    </location>
</feature>
<name>A0ABQ5K7I1_9EUKA</name>
<gene>
    <name evidence="2" type="ORF">ADUPG1_000694</name>
</gene>
<feature type="compositionally biased region" description="Low complexity" evidence="1">
    <location>
        <begin position="197"/>
        <end position="207"/>
    </location>
</feature>